<dbReference type="RefSeq" id="WP_088485808.1">
    <property type="nucleotide sequence ID" value="NZ_NISI01000014.1"/>
</dbReference>
<organism evidence="1 2">
    <name type="scientific">Roseateles puraquae</name>
    <dbReference type="NCBI Taxonomy" id="431059"/>
    <lineage>
        <taxon>Bacteria</taxon>
        <taxon>Pseudomonadati</taxon>
        <taxon>Pseudomonadota</taxon>
        <taxon>Betaproteobacteria</taxon>
        <taxon>Burkholderiales</taxon>
        <taxon>Sphaerotilaceae</taxon>
        <taxon>Roseateles</taxon>
    </lineage>
</organism>
<evidence type="ECO:0000313" key="2">
    <source>
        <dbReference type="Proteomes" id="UP000197446"/>
    </source>
</evidence>
<reference evidence="1 2" key="1">
    <citation type="journal article" date="2007" name="Int. J. Syst. Evol. Microbiol.">
        <title>Description of Pelomonas aquatica sp. nov. and Pelomonas puraquae sp. nov., isolated from industrial and haemodialysis water.</title>
        <authorList>
            <person name="Gomila M."/>
            <person name="Bowien B."/>
            <person name="Falsen E."/>
            <person name="Moore E.R."/>
            <person name="Lalucat J."/>
        </authorList>
    </citation>
    <scope>NUCLEOTIDE SEQUENCE [LARGE SCALE GENOMIC DNA]</scope>
    <source>
        <strain evidence="1 2">CCUG 52769</strain>
    </source>
</reference>
<evidence type="ECO:0000313" key="1">
    <source>
        <dbReference type="EMBL" id="OWR00824.1"/>
    </source>
</evidence>
<comment type="caution">
    <text evidence="1">The sequence shown here is derived from an EMBL/GenBank/DDBJ whole genome shotgun (WGS) entry which is preliminary data.</text>
</comment>
<sequence length="70" mass="7617">MELMSLLTCPYCGHAERATMPFDACQFFYECPGCRVVLRPRPGDCCVVCSFGSTPCPPVQQDASGRSCCS</sequence>
<gene>
    <name evidence="1" type="ORF">CDO81_24145</name>
</gene>
<dbReference type="NCBIfam" id="NF041374">
    <property type="entry name" value="GDCCVxC"/>
    <property type="match status" value="1"/>
</dbReference>
<dbReference type="AlphaFoldDB" id="A0A254MZP4"/>
<accession>A0A254MZP4</accession>
<dbReference type="InterPro" id="IPR047677">
    <property type="entry name" value="GDCCVxC"/>
</dbReference>
<name>A0A254MZP4_9BURK</name>
<dbReference type="Proteomes" id="UP000197446">
    <property type="component" value="Unassembled WGS sequence"/>
</dbReference>
<keyword evidence="2" id="KW-1185">Reference proteome</keyword>
<dbReference type="EMBL" id="NISI01000014">
    <property type="protein sequence ID" value="OWR00824.1"/>
    <property type="molecule type" value="Genomic_DNA"/>
</dbReference>
<proteinExistence type="predicted"/>
<protein>
    <submittedName>
        <fullName evidence="1">Uncharacterized protein</fullName>
    </submittedName>
</protein>